<dbReference type="PANTHER" id="PTHR43289">
    <property type="entry name" value="MITOGEN-ACTIVATED PROTEIN KINASE KINASE KINASE 20-RELATED"/>
    <property type="match status" value="1"/>
</dbReference>
<feature type="non-terminal residue" evidence="6">
    <location>
        <position position="249"/>
    </location>
</feature>
<comment type="caution">
    <text evidence="6">The sequence shown here is derived from an EMBL/GenBank/DDBJ whole genome shotgun (WGS) entry which is preliminary data.</text>
</comment>
<dbReference type="Gene3D" id="3.30.200.20">
    <property type="entry name" value="Phosphorylase Kinase, domain 1"/>
    <property type="match status" value="1"/>
</dbReference>
<dbReference type="Pfam" id="PF00069">
    <property type="entry name" value="Pkinase"/>
    <property type="match status" value="1"/>
</dbReference>
<dbReference type="InterPro" id="IPR011009">
    <property type="entry name" value="Kinase-like_dom_sf"/>
</dbReference>
<keyword evidence="2" id="KW-0547">Nucleotide-binding</keyword>
<dbReference type="PROSITE" id="PS50011">
    <property type="entry name" value="PROTEIN_KINASE_DOM"/>
    <property type="match status" value="1"/>
</dbReference>
<dbReference type="Gene3D" id="1.10.510.10">
    <property type="entry name" value="Transferase(Phosphotransferase) domain 1"/>
    <property type="match status" value="1"/>
</dbReference>
<keyword evidence="3" id="KW-0418">Kinase</keyword>
<keyword evidence="1" id="KW-0808">Transferase</keyword>
<dbReference type="SUPFAM" id="SSF56112">
    <property type="entry name" value="Protein kinase-like (PK-like)"/>
    <property type="match status" value="1"/>
</dbReference>
<sequence>MELRCPDCDRTNPPGSAFCNGCGKDLSEAVAQKRTPTPQPSPALPTSFAGGRYQVKRFLGEGGRKRVYLAHDTKLDSDVAIAVIKTEGLDADALTRIRREAQAMGRLRDHPHIVTVHDIGDEGGRPYIVSQYMAGGDLEGLLQTSENHRLLLDQALRIADQVRQALEHAHKRGIIHRDLKPGNVWLTEDGTAKLGDFGLAMALDRSRVTQAGMMLGTVAYMPPEQALGRQADARSDLYSLGCVFYEMVT</sequence>
<dbReference type="PANTHER" id="PTHR43289:SF34">
    <property type="entry name" value="SERINE_THREONINE-PROTEIN KINASE YBDM-RELATED"/>
    <property type="match status" value="1"/>
</dbReference>
<feature type="domain" description="Protein kinase" evidence="5">
    <location>
        <begin position="53"/>
        <end position="249"/>
    </location>
</feature>
<reference evidence="6" key="1">
    <citation type="journal article" date="2015" name="Nature">
        <title>Complex archaea that bridge the gap between prokaryotes and eukaryotes.</title>
        <authorList>
            <person name="Spang A."/>
            <person name="Saw J.H."/>
            <person name="Jorgensen S.L."/>
            <person name="Zaremba-Niedzwiedzka K."/>
            <person name="Martijn J."/>
            <person name="Lind A.E."/>
            <person name="van Eijk R."/>
            <person name="Schleper C."/>
            <person name="Guy L."/>
            <person name="Ettema T.J."/>
        </authorList>
    </citation>
    <scope>NUCLEOTIDE SEQUENCE</scope>
</reference>
<evidence type="ECO:0000256" key="1">
    <source>
        <dbReference type="ARBA" id="ARBA00022679"/>
    </source>
</evidence>
<evidence type="ECO:0000259" key="5">
    <source>
        <dbReference type="PROSITE" id="PS50011"/>
    </source>
</evidence>
<proteinExistence type="predicted"/>
<protein>
    <recommendedName>
        <fullName evidence="5">Protein kinase domain-containing protein</fullName>
    </recommendedName>
</protein>
<evidence type="ECO:0000256" key="3">
    <source>
        <dbReference type="ARBA" id="ARBA00022777"/>
    </source>
</evidence>
<keyword evidence="4" id="KW-0067">ATP-binding</keyword>
<organism evidence="6">
    <name type="scientific">marine sediment metagenome</name>
    <dbReference type="NCBI Taxonomy" id="412755"/>
    <lineage>
        <taxon>unclassified sequences</taxon>
        <taxon>metagenomes</taxon>
        <taxon>ecological metagenomes</taxon>
    </lineage>
</organism>
<gene>
    <name evidence="6" type="ORF">LCGC14_2802850</name>
</gene>
<name>A0A0F8YMA0_9ZZZZ</name>
<dbReference type="GO" id="GO:0005524">
    <property type="term" value="F:ATP binding"/>
    <property type="evidence" value="ECO:0007669"/>
    <property type="project" value="UniProtKB-KW"/>
</dbReference>
<dbReference type="SMART" id="SM00220">
    <property type="entry name" value="S_TKc"/>
    <property type="match status" value="1"/>
</dbReference>
<dbReference type="EMBL" id="LAZR01052648">
    <property type="protein sequence ID" value="KKK82492.1"/>
    <property type="molecule type" value="Genomic_DNA"/>
</dbReference>
<evidence type="ECO:0000256" key="2">
    <source>
        <dbReference type="ARBA" id="ARBA00022741"/>
    </source>
</evidence>
<evidence type="ECO:0000313" key="6">
    <source>
        <dbReference type="EMBL" id="KKK82492.1"/>
    </source>
</evidence>
<dbReference type="InterPro" id="IPR000719">
    <property type="entry name" value="Prot_kinase_dom"/>
</dbReference>
<dbReference type="CDD" id="cd14014">
    <property type="entry name" value="STKc_PknB_like"/>
    <property type="match status" value="1"/>
</dbReference>
<evidence type="ECO:0000256" key="4">
    <source>
        <dbReference type="ARBA" id="ARBA00022840"/>
    </source>
</evidence>
<accession>A0A0F8YMA0</accession>
<dbReference type="AlphaFoldDB" id="A0A0F8YMA0"/>
<dbReference type="GO" id="GO:0004674">
    <property type="term" value="F:protein serine/threonine kinase activity"/>
    <property type="evidence" value="ECO:0007669"/>
    <property type="project" value="TreeGrafter"/>
</dbReference>